<name>E3I092_RHOVT</name>
<dbReference type="HOGENOM" id="CLU_446800_0_0_5"/>
<dbReference type="KEGG" id="rva:Rvan_1889"/>
<evidence type="ECO:0000256" key="1">
    <source>
        <dbReference type="SAM" id="MobiDB-lite"/>
    </source>
</evidence>
<dbReference type="RefSeq" id="WP_013419517.1">
    <property type="nucleotide sequence ID" value="NC_014664.1"/>
</dbReference>
<dbReference type="EMBL" id="CP002292">
    <property type="protein sequence ID" value="ADP71127.1"/>
    <property type="molecule type" value="Genomic_DNA"/>
</dbReference>
<accession>E3I092</accession>
<protein>
    <submittedName>
        <fullName evidence="2">Uncharacterized protein</fullName>
    </submittedName>
</protein>
<dbReference type="eggNOG" id="ENOG503490Z">
    <property type="taxonomic scope" value="Bacteria"/>
</dbReference>
<dbReference type="Proteomes" id="UP000001399">
    <property type="component" value="Chromosome"/>
</dbReference>
<gene>
    <name evidence="2" type="ordered locus">Rvan_1889</name>
</gene>
<dbReference type="AlphaFoldDB" id="E3I092"/>
<proteinExistence type="predicted"/>
<feature type="compositionally biased region" description="Basic and acidic residues" evidence="1">
    <location>
        <begin position="587"/>
        <end position="596"/>
    </location>
</feature>
<organism evidence="2 3">
    <name type="scientific">Rhodomicrobium vannielii (strain ATCC 17100 / DSM 162 / LMG 4299 / NCIMB 10020 / ATH 3.1.1)</name>
    <dbReference type="NCBI Taxonomy" id="648757"/>
    <lineage>
        <taxon>Bacteria</taxon>
        <taxon>Pseudomonadati</taxon>
        <taxon>Pseudomonadota</taxon>
        <taxon>Alphaproteobacteria</taxon>
        <taxon>Hyphomicrobiales</taxon>
        <taxon>Hyphomicrobiaceae</taxon>
        <taxon>Rhodomicrobium</taxon>
    </lineage>
</organism>
<reference evidence="3" key="1">
    <citation type="journal article" date="2011" name="J. Bacteriol.">
        <title>Genome sequences of eight morphologically diverse alphaproteobacteria.</title>
        <authorList>
            <consortium name="US DOE Joint Genome Institute"/>
            <person name="Brown P.J."/>
            <person name="Kysela D.T."/>
            <person name="Buechlein A."/>
            <person name="Hemmerich C."/>
            <person name="Brun Y.V."/>
        </authorList>
    </citation>
    <scope>NUCLEOTIDE SEQUENCE [LARGE SCALE GENOMIC DNA]</scope>
    <source>
        <strain evidence="3">ATCC 17100 / ATH 3.1.1 / DSM 162 / LMG 4299</strain>
    </source>
</reference>
<keyword evidence="3" id="KW-1185">Reference proteome</keyword>
<feature type="region of interest" description="Disordered" evidence="1">
    <location>
        <begin position="587"/>
        <end position="611"/>
    </location>
</feature>
<dbReference type="STRING" id="648757.Rvan_1889"/>
<evidence type="ECO:0000313" key="2">
    <source>
        <dbReference type="EMBL" id="ADP71127.1"/>
    </source>
</evidence>
<evidence type="ECO:0000313" key="3">
    <source>
        <dbReference type="Proteomes" id="UP000001399"/>
    </source>
</evidence>
<dbReference type="OrthoDB" id="1426235at2"/>
<sequence length="611" mass="69348">MHFLSWSEVEAYKQWIGSAFGALTLIMLIGYRLRGYYRGVSFIKRVLLGPGDSHSEARAKMLLILRADFKSFFFSNANRFAAARKLVELEIINPADPEPNEYDFKSEQKYKEKIDAWRKQQQVREAEIVSDLRKVLSDPKTGFEGDGWDLKAEIFKFLQSPFRRSQSQGAKQNSVVLKSFKKLDDNRELIKRYFNVLGQMDPDAEKKFLTQTTIKFGYISPIFLLTGILNRFDDEDGWRLIIDRYRALVKDDRHYSIETRELRAFLFNCWLLWGPSISPCDCPEWQTEGLTTTLQYGYGDENQSIDLIFKDNDNGDFGALIRGRLSLKDPNIDPRIGFAPSAILAVPSVVQGRFKWGPDLGEDVVCAAQKLIRDPGRGRVVLECDPQGFRTKNPQKDTPTNDVSNYYTAYLWIMFVIQDGNGAPFFQEEEVYWKNLLVFFEHGNIADATTFHTLKKNLAAKVCSSLSEIFAREQALGRTLRIVYGGALDDTNCGHGNTLYPPARVAHLDDLPYEKDTQIIDIVSNLAMSTIDGSPLPRFLVLKRAVADGCLVLEGASKNGDHKSEFCSCQLPQVIENFYDKLGKSGSEGDLRKAQKDTAQNKTVSHEEFVG</sequence>